<dbReference type="Pfam" id="PF02668">
    <property type="entry name" value="TauD"/>
    <property type="match status" value="1"/>
</dbReference>
<evidence type="ECO:0000313" key="8">
    <source>
        <dbReference type="EMBL" id="OFJ51463.1"/>
    </source>
</evidence>
<evidence type="ECO:0000256" key="4">
    <source>
        <dbReference type="ARBA" id="ARBA00023002"/>
    </source>
</evidence>
<keyword evidence="4" id="KW-0560">Oxidoreductase</keyword>
<keyword evidence="5" id="KW-0408">Iron</keyword>
<dbReference type="GO" id="GO:0005737">
    <property type="term" value="C:cytoplasm"/>
    <property type="evidence" value="ECO:0007669"/>
    <property type="project" value="TreeGrafter"/>
</dbReference>
<dbReference type="Gene3D" id="3.60.130.10">
    <property type="entry name" value="Clavaminate synthase-like"/>
    <property type="match status" value="1"/>
</dbReference>
<organism evidence="8 9">
    <name type="scientific">Mycolicibacterium grossiae</name>
    <dbReference type="NCBI Taxonomy" id="1552759"/>
    <lineage>
        <taxon>Bacteria</taxon>
        <taxon>Bacillati</taxon>
        <taxon>Actinomycetota</taxon>
        <taxon>Actinomycetes</taxon>
        <taxon>Mycobacteriales</taxon>
        <taxon>Mycobacteriaceae</taxon>
        <taxon>Mycolicibacterium</taxon>
    </lineage>
</organism>
<dbReference type="GO" id="GO:0046872">
    <property type="term" value="F:metal ion binding"/>
    <property type="evidence" value="ECO:0007669"/>
    <property type="project" value="UniProtKB-KW"/>
</dbReference>
<sequence>MDAETVTELSGLLGEHGVLVLPRQDADDERFLRFLRSFGELMFTTGETPVDGYPDLNVISNVGRTTPPRSTFHVDTSYVRKPPAYTALRAVDVPSSGGQTLFSNQYRAYETLPEQLRTDLADRTIEHVVTGLELTEDDETSAEHPVFRAHPLSGRTALFLTTPARCASVSGMLADDAEATVRFLFEHSTREDNVTRHAWAPGDVVIWDNRCVMHQADHSGVVGRRVMHRGMVADGGLPSVSSGGTAGTEATTSTEGRQ</sequence>
<dbReference type="GO" id="GO:0000908">
    <property type="term" value="F:taurine dioxygenase activity"/>
    <property type="evidence" value="ECO:0007669"/>
    <property type="project" value="TreeGrafter"/>
</dbReference>
<dbReference type="SUPFAM" id="SSF51197">
    <property type="entry name" value="Clavaminate synthase-like"/>
    <property type="match status" value="1"/>
</dbReference>
<dbReference type="Proteomes" id="UP000178953">
    <property type="component" value="Unassembled WGS sequence"/>
</dbReference>
<comment type="caution">
    <text evidence="8">The sequence shown here is derived from an EMBL/GenBank/DDBJ whole genome shotgun (WGS) entry which is preliminary data.</text>
</comment>
<feature type="region of interest" description="Disordered" evidence="6">
    <location>
        <begin position="233"/>
        <end position="258"/>
    </location>
</feature>
<evidence type="ECO:0000259" key="7">
    <source>
        <dbReference type="Pfam" id="PF02668"/>
    </source>
</evidence>
<dbReference type="EMBL" id="MCHX01000066">
    <property type="protein sequence ID" value="OFJ51463.1"/>
    <property type="molecule type" value="Genomic_DNA"/>
</dbReference>
<evidence type="ECO:0000256" key="2">
    <source>
        <dbReference type="ARBA" id="ARBA00022723"/>
    </source>
</evidence>
<dbReference type="InterPro" id="IPR042098">
    <property type="entry name" value="TauD-like_sf"/>
</dbReference>
<dbReference type="PANTHER" id="PTHR30468">
    <property type="entry name" value="ALPHA-KETOGLUTARATE-DEPENDENT SULFONATE DIOXYGENASE"/>
    <property type="match status" value="1"/>
</dbReference>
<evidence type="ECO:0000256" key="6">
    <source>
        <dbReference type="SAM" id="MobiDB-lite"/>
    </source>
</evidence>
<dbReference type="AlphaFoldDB" id="A0A1E8PYU9"/>
<feature type="domain" description="TauD/TfdA-like" evidence="7">
    <location>
        <begin position="2"/>
        <end position="231"/>
    </location>
</feature>
<accession>A0A1E8PYU9</accession>
<dbReference type="InterPro" id="IPR051323">
    <property type="entry name" value="AtsK-like"/>
</dbReference>
<reference evidence="8 9" key="1">
    <citation type="submission" date="2016-09" db="EMBL/GenBank/DDBJ databases">
        <title>genome sequence of Mycobacterium sp. 739 SCH.</title>
        <authorList>
            <person name="Greninger A.L."/>
            <person name="Qin X."/>
            <person name="Jerome K."/>
            <person name="Vora S."/>
            <person name="Quinn K."/>
        </authorList>
    </citation>
    <scope>NUCLEOTIDE SEQUENCE [LARGE SCALE GENOMIC DNA]</scope>
    <source>
        <strain evidence="8 9">SCH</strain>
    </source>
</reference>
<evidence type="ECO:0000313" key="9">
    <source>
        <dbReference type="Proteomes" id="UP000178953"/>
    </source>
</evidence>
<dbReference type="InterPro" id="IPR003819">
    <property type="entry name" value="TauD/TfdA-like"/>
</dbReference>
<proteinExistence type="inferred from homology"/>
<keyword evidence="9" id="KW-1185">Reference proteome</keyword>
<feature type="compositionally biased region" description="Low complexity" evidence="6">
    <location>
        <begin position="241"/>
        <end position="258"/>
    </location>
</feature>
<name>A0A1E8PYU9_9MYCO</name>
<gene>
    <name evidence="8" type="ORF">BEL07_22755</name>
</gene>
<dbReference type="PANTHER" id="PTHR30468:SF1">
    <property type="entry name" value="ALPHA-KETOGLUTARATE-DEPENDENT SULFONATE DIOXYGENASE"/>
    <property type="match status" value="1"/>
</dbReference>
<keyword evidence="3 8" id="KW-0223">Dioxygenase</keyword>
<keyword evidence="2" id="KW-0479">Metal-binding</keyword>
<evidence type="ECO:0000256" key="3">
    <source>
        <dbReference type="ARBA" id="ARBA00022964"/>
    </source>
</evidence>
<evidence type="ECO:0000256" key="1">
    <source>
        <dbReference type="ARBA" id="ARBA00005896"/>
    </source>
</evidence>
<protein>
    <submittedName>
        <fullName evidence="8">Taurine catabolism dioxygenase</fullName>
    </submittedName>
</protein>
<dbReference type="GO" id="GO:0006790">
    <property type="term" value="P:sulfur compound metabolic process"/>
    <property type="evidence" value="ECO:0007669"/>
    <property type="project" value="TreeGrafter"/>
</dbReference>
<comment type="similarity">
    <text evidence="1">Belongs to the TfdA dioxygenase family.</text>
</comment>
<evidence type="ECO:0000256" key="5">
    <source>
        <dbReference type="ARBA" id="ARBA00023004"/>
    </source>
</evidence>